<dbReference type="Gene3D" id="3.40.50.300">
    <property type="entry name" value="P-loop containing nucleotide triphosphate hydrolases"/>
    <property type="match status" value="1"/>
</dbReference>
<dbReference type="Proteomes" id="UP000197019">
    <property type="component" value="Chromosome"/>
</dbReference>
<dbReference type="KEGG" id="mpsy:CEK71_01135"/>
<evidence type="ECO:0000256" key="1">
    <source>
        <dbReference type="ARBA" id="ARBA00022679"/>
    </source>
</evidence>
<dbReference type="Gene3D" id="3.30.1050.10">
    <property type="entry name" value="SCP2 sterol-binding domain"/>
    <property type="match status" value="1"/>
</dbReference>
<keyword evidence="4" id="KW-1185">Reference proteome</keyword>
<dbReference type="RefSeq" id="WP_088617661.1">
    <property type="nucleotide sequence ID" value="NZ_CP022129.1"/>
</dbReference>
<keyword evidence="1" id="KW-0808">Transferase</keyword>
<dbReference type="SUPFAM" id="SSF55718">
    <property type="entry name" value="SCP-like"/>
    <property type="match status" value="1"/>
</dbReference>
<dbReference type="AlphaFoldDB" id="A0A1Z4BU31"/>
<dbReference type="InterPro" id="IPR036527">
    <property type="entry name" value="SCP2_sterol-bd_dom_sf"/>
</dbReference>
<dbReference type="OrthoDB" id="9815894at2"/>
<evidence type="ECO:0000259" key="2">
    <source>
        <dbReference type="Pfam" id="PF02036"/>
    </source>
</evidence>
<dbReference type="InterPro" id="IPR027417">
    <property type="entry name" value="P-loop_NTPase"/>
</dbReference>
<dbReference type="InterPro" id="IPR026634">
    <property type="entry name" value="TPST-like"/>
</dbReference>
<dbReference type="InterPro" id="IPR003033">
    <property type="entry name" value="SCP2_sterol-bd_dom"/>
</dbReference>
<accession>A0A1Z4BU31</accession>
<name>A0A1Z4BU31_9GAMM</name>
<evidence type="ECO:0000313" key="4">
    <source>
        <dbReference type="Proteomes" id="UP000197019"/>
    </source>
</evidence>
<dbReference type="EMBL" id="CP022129">
    <property type="protein sequence ID" value="ASF44778.1"/>
    <property type="molecule type" value="Genomic_DNA"/>
</dbReference>
<dbReference type="PANTHER" id="PTHR12788:SF10">
    <property type="entry name" value="PROTEIN-TYROSINE SULFOTRANSFERASE"/>
    <property type="match status" value="1"/>
</dbReference>
<reference evidence="3 4" key="1">
    <citation type="submission" date="2017-06" db="EMBL/GenBank/DDBJ databases">
        <title>Genome Sequencing of the methanotroph Methylovulum psychrotolerants str. HV10-M2 isolated from a high-altitude environment.</title>
        <authorList>
            <person name="Mateos-Rivera A."/>
        </authorList>
    </citation>
    <scope>NUCLEOTIDE SEQUENCE [LARGE SCALE GENOMIC DNA]</scope>
    <source>
        <strain evidence="3 4">HV10_M2</strain>
    </source>
</reference>
<evidence type="ECO:0000313" key="3">
    <source>
        <dbReference type="EMBL" id="ASF44778.1"/>
    </source>
</evidence>
<feature type="domain" description="SCP2" evidence="2">
    <location>
        <begin position="315"/>
        <end position="410"/>
    </location>
</feature>
<sequence length="413" mass="45935">MQETQNNVLNGQDGVGPIFVLSLERSGSTLLRNILDAHPDIFSPAELHIGSLCQFMYETSYSCLSQIATHLSEEDKQAEAKVEVRRVVTELMNGYAAQKNKIFWCDKTTVNINHIDILSSVFPNAKFICLYRNCLDFVSSYLSVSKLGFMEEIAPYIQRNPYNIVSSIVDYWIDNNSAIHAFELDSFQKCFKVTYEQIVSSPDETLDALFAFLGLAWDSQFLERVFSHEGKGPVDGDIKFQFSTKLSTDSIGQGSKIPLTSIPDNQLVRLNSLLVKLGYPTLLCRQFEEHPTQAPTQNINGDCANPFLADLFANHFPKLIKDRLGTFRALNCVCKLQVNGAESGVWTFDLTKPEGLVHTEDAEAVCTLGVSAEVLKDLVSGKATALEAFQRGLIGASGDRRMAINFGRLLFGQ</sequence>
<dbReference type="PANTHER" id="PTHR12788">
    <property type="entry name" value="PROTEIN-TYROSINE SULFOTRANSFERASE 2"/>
    <property type="match status" value="1"/>
</dbReference>
<dbReference type="Pfam" id="PF02036">
    <property type="entry name" value="SCP2"/>
    <property type="match status" value="1"/>
</dbReference>
<protein>
    <recommendedName>
        <fullName evidence="2">SCP2 domain-containing protein</fullName>
    </recommendedName>
</protein>
<organism evidence="3 4">
    <name type="scientific">Methylovulum psychrotolerans</name>
    <dbReference type="NCBI Taxonomy" id="1704499"/>
    <lineage>
        <taxon>Bacteria</taxon>
        <taxon>Pseudomonadati</taxon>
        <taxon>Pseudomonadota</taxon>
        <taxon>Gammaproteobacteria</taxon>
        <taxon>Methylococcales</taxon>
        <taxon>Methylococcaceae</taxon>
        <taxon>Methylovulum</taxon>
    </lineage>
</organism>
<proteinExistence type="predicted"/>
<dbReference type="SUPFAM" id="SSF52540">
    <property type="entry name" value="P-loop containing nucleoside triphosphate hydrolases"/>
    <property type="match status" value="1"/>
</dbReference>
<gene>
    <name evidence="3" type="ORF">CEK71_01135</name>
</gene>
<dbReference type="GO" id="GO:0008476">
    <property type="term" value="F:protein-tyrosine sulfotransferase activity"/>
    <property type="evidence" value="ECO:0007669"/>
    <property type="project" value="InterPro"/>
</dbReference>
<dbReference type="Pfam" id="PF13469">
    <property type="entry name" value="Sulfotransfer_3"/>
    <property type="match status" value="1"/>
</dbReference>